<evidence type="ECO:0000256" key="10">
    <source>
        <dbReference type="ARBA" id="ARBA00032985"/>
    </source>
</evidence>
<evidence type="ECO:0000256" key="4">
    <source>
        <dbReference type="ARBA" id="ARBA00018170"/>
    </source>
</evidence>
<comment type="subcellular location">
    <subcellularLocation>
        <location evidence="2">Membrane</location>
    </subcellularLocation>
    <subcellularLocation>
        <location evidence="11">Mitochondrion inner membrane</location>
        <topology evidence="11">Single-pass membrane protein</topology>
    </subcellularLocation>
</comment>
<evidence type="ECO:0000313" key="13">
    <source>
        <dbReference type="Proteomes" id="UP000076842"/>
    </source>
</evidence>
<comment type="subunit">
    <text evidence="11">Component of the mitochondrial contact site and cristae organizing system (MICOS) complex.</text>
</comment>
<sequence>MSLWAVGTIAGALTGGVLYHAFSSSIQTRAANVSTALHECSIAMVVPPPPGPVPAARRIEQRPFTELVKRKWNEEIESAWVSALHYDYAGLWSRTKGYAGELVDRAKSS</sequence>
<dbReference type="InterPro" id="IPR031463">
    <property type="entry name" value="Mic12"/>
</dbReference>
<evidence type="ECO:0000313" key="12">
    <source>
        <dbReference type="EMBL" id="KZT50786.1"/>
    </source>
</evidence>
<evidence type="ECO:0000256" key="2">
    <source>
        <dbReference type="ARBA" id="ARBA00004370"/>
    </source>
</evidence>
<comment type="similarity">
    <text evidence="3 11">Belongs to the MICOS complex subunit Mic12 family.</text>
</comment>
<dbReference type="GO" id="GO:0061617">
    <property type="term" value="C:MICOS complex"/>
    <property type="evidence" value="ECO:0007669"/>
    <property type="project" value="UniProtKB-UniRule"/>
</dbReference>
<keyword evidence="7 11" id="KW-0496">Mitochondrion</keyword>
<dbReference type="OrthoDB" id="3351225at2759"/>
<dbReference type="Proteomes" id="UP000076842">
    <property type="component" value="Unassembled WGS sequence"/>
</dbReference>
<dbReference type="Pfam" id="PF17050">
    <property type="entry name" value="AIM5"/>
    <property type="match status" value="1"/>
</dbReference>
<dbReference type="GO" id="GO:0044284">
    <property type="term" value="C:mitochondrial crista junction"/>
    <property type="evidence" value="ECO:0007669"/>
    <property type="project" value="InterPro"/>
</dbReference>
<dbReference type="InParanoid" id="A0A165CH60"/>
<evidence type="ECO:0000256" key="11">
    <source>
        <dbReference type="RuleBase" id="RU363010"/>
    </source>
</evidence>
<reference evidence="12 13" key="1">
    <citation type="journal article" date="2016" name="Mol. Biol. Evol.">
        <title>Comparative Genomics of Early-Diverging Mushroom-Forming Fungi Provides Insights into the Origins of Lignocellulose Decay Capabilities.</title>
        <authorList>
            <person name="Nagy L.G."/>
            <person name="Riley R."/>
            <person name="Tritt A."/>
            <person name="Adam C."/>
            <person name="Daum C."/>
            <person name="Floudas D."/>
            <person name="Sun H."/>
            <person name="Yadav J.S."/>
            <person name="Pangilinan J."/>
            <person name="Larsson K.H."/>
            <person name="Matsuura K."/>
            <person name="Barry K."/>
            <person name="Labutti K."/>
            <person name="Kuo R."/>
            <person name="Ohm R.A."/>
            <person name="Bhattacharya S.S."/>
            <person name="Shirouzu T."/>
            <person name="Yoshinaga Y."/>
            <person name="Martin F.M."/>
            <person name="Grigoriev I.V."/>
            <person name="Hibbett D.S."/>
        </authorList>
    </citation>
    <scope>NUCLEOTIDE SEQUENCE [LARGE SCALE GENOMIC DNA]</scope>
    <source>
        <strain evidence="12 13">HHB12733</strain>
    </source>
</reference>
<keyword evidence="8" id="KW-0472">Membrane</keyword>
<evidence type="ECO:0000256" key="9">
    <source>
        <dbReference type="ARBA" id="ARBA00032159"/>
    </source>
</evidence>
<evidence type="ECO:0000256" key="8">
    <source>
        <dbReference type="ARBA" id="ARBA00023136"/>
    </source>
</evidence>
<dbReference type="EMBL" id="KV424144">
    <property type="protein sequence ID" value="KZT50786.1"/>
    <property type="molecule type" value="Genomic_DNA"/>
</dbReference>
<keyword evidence="13" id="KW-1185">Reference proteome</keyword>
<evidence type="ECO:0000256" key="5">
    <source>
        <dbReference type="ARBA" id="ARBA00022692"/>
    </source>
</evidence>
<evidence type="ECO:0000256" key="7">
    <source>
        <dbReference type="ARBA" id="ARBA00023128"/>
    </source>
</evidence>
<accession>A0A165CH60</accession>
<dbReference type="GO" id="GO:0042407">
    <property type="term" value="P:cristae formation"/>
    <property type="evidence" value="ECO:0007669"/>
    <property type="project" value="InterPro"/>
</dbReference>
<proteinExistence type="inferred from homology"/>
<keyword evidence="11" id="KW-0999">Mitochondrion inner membrane</keyword>
<gene>
    <name evidence="12" type="ORF">CALCODRAFT_488429</name>
</gene>
<evidence type="ECO:0000256" key="1">
    <source>
        <dbReference type="ARBA" id="ARBA00002689"/>
    </source>
</evidence>
<keyword evidence="6" id="KW-1133">Transmembrane helix</keyword>
<comment type="function">
    <text evidence="1 11">Component of the MICOS complex, a large protein complex of the mitochondrial inner membrane that plays crucial roles in the maintenance of crista junctions, inner membrane architecture, and formation of contact sites to the outer membrane.</text>
</comment>
<dbReference type="AlphaFoldDB" id="A0A165CH60"/>
<evidence type="ECO:0000256" key="3">
    <source>
        <dbReference type="ARBA" id="ARBA00009188"/>
    </source>
</evidence>
<name>A0A165CH60_9BASI</name>
<keyword evidence="5" id="KW-0812">Transmembrane</keyword>
<organism evidence="12 13">
    <name type="scientific">Calocera cornea HHB12733</name>
    <dbReference type="NCBI Taxonomy" id="1353952"/>
    <lineage>
        <taxon>Eukaryota</taxon>
        <taxon>Fungi</taxon>
        <taxon>Dikarya</taxon>
        <taxon>Basidiomycota</taxon>
        <taxon>Agaricomycotina</taxon>
        <taxon>Dacrymycetes</taxon>
        <taxon>Dacrymycetales</taxon>
        <taxon>Dacrymycetaceae</taxon>
        <taxon>Calocera</taxon>
    </lineage>
</organism>
<evidence type="ECO:0000256" key="6">
    <source>
        <dbReference type="ARBA" id="ARBA00022989"/>
    </source>
</evidence>
<protein>
    <recommendedName>
        <fullName evidence="4 11">MICOS complex subunit MIC12</fullName>
    </recommendedName>
    <alternativeName>
        <fullName evidence="10 11">Altered inheritance of mitochondria protein 5, mitochondrial</fullName>
    </alternativeName>
    <alternativeName>
        <fullName evidence="9 11">Found in mitochondrial proteome protein 51</fullName>
    </alternativeName>
</protein>